<evidence type="ECO:0000313" key="2">
    <source>
        <dbReference type="Proteomes" id="UP001249851"/>
    </source>
</evidence>
<reference evidence="1" key="1">
    <citation type="journal article" date="2023" name="G3 (Bethesda)">
        <title>Whole genome assembly and annotation of the endangered Caribbean coral Acropora cervicornis.</title>
        <authorList>
            <person name="Selwyn J.D."/>
            <person name="Vollmer S.V."/>
        </authorList>
    </citation>
    <scope>NUCLEOTIDE SEQUENCE</scope>
    <source>
        <strain evidence="1">K2</strain>
    </source>
</reference>
<protein>
    <submittedName>
        <fullName evidence="1">Uncharacterized protein</fullName>
    </submittedName>
</protein>
<name>A0AAD9Q5N0_ACRCE</name>
<evidence type="ECO:0000313" key="1">
    <source>
        <dbReference type="EMBL" id="KAK2555252.1"/>
    </source>
</evidence>
<comment type="caution">
    <text evidence="1">The sequence shown here is derived from an EMBL/GenBank/DDBJ whole genome shotgun (WGS) entry which is preliminary data.</text>
</comment>
<dbReference type="Proteomes" id="UP001249851">
    <property type="component" value="Unassembled WGS sequence"/>
</dbReference>
<reference evidence="1" key="2">
    <citation type="journal article" date="2023" name="Science">
        <title>Genomic signatures of disease resistance in endangered staghorn corals.</title>
        <authorList>
            <person name="Vollmer S.V."/>
            <person name="Selwyn J.D."/>
            <person name="Despard B.A."/>
            <person name="Roesel C.L."/>
        </authorList>
    </citation>
    <scope>NUCLEOTIDE SEQUENCE</scope>
    <source>
        <strain evidence="1">K2</strain>
    </source>
</reference>
<keyword evidence="2" id="KW-1185">Reference proteome</keyword>
<organism evidence="1 2">
    <name type="scientific">Acropora cervicornis</name>
    <name type="common">Staghorn coral</name>
    <dbReference type="NCBI Taxonomy" id="6130"/>
    <lineage>
        <taxon>Eukaryota</taxon>
        <taxon>Metazoa</taxon>
        <taxon>Cnidaria</taxon>
        <taxon>Anthozoa</taxon>
        <taxon>Hexacorallia</taxon>
        <taxon>Scleractinia</taxon>
        <taxon>Astrocoeniina</taxon>
        <taxon>Acroporidae</taxon>
        <taxon>Acropora</taxon>
    </lineage>
</organism>
<proteinExistence type="predicted"/>
<accession>A0AAD9Q5N0</accession>
<feature type="non-terminal residue" evidence="1">
    <location>
        <position position="243"/>
    </location>
</feature>
<sequence length="243" mass="27234">MSLIPMCLTSMRSLSLIENFSSGHPRPLKALMLDLETKESESYPYVSYKHVQRNCATTLYPKLVWTHMKKRGMEYFVVFLTQLVIDCTDGHISLKSKDVKLGCKKSITAFLESAASSSSACSQSSSISDDVQIITGCTKYIQEGEEEIPLPAATPDGDTTLNELQKQKTFVTKSKDDTYEEETGDLARTDPASFVKAHDGRSIGVGQWLAVAYDNKYYIGKIYIFKDIHRDPQPLGFLLMDFL</sequence>
<dbReference type="AlphaFoldDB" id="A0AAD9Q5N0"/>
<dbReference type="EMBL" id="JARQWQ010000064">
    <property type="protein sequence ID" value="KAK2555252.1"/>
    <property type="molecule type" value="Genomic_DNA"/>
</dbReference>
<gene>
    <name evidence="1" type="ORF">P5673_023236</name>
</gene>